<dbReference type="Proteomes" id="UP000516314">
    <property type="component" value="Chromosome 3"/>
</dbReference>
<accession>A0A7G2ET54</accession>
<sequence>MRQGETSTAQDDSLLRVLSIFPGANKTSCLLDYTSDHAILVLPLHLQSPMRILALVTLMFMLLEPPSLKFYGVCSSSPNCQSFDCDLGVPTIQLLVTIALSFKPRHSTLISQNFARILAKTLLRVVLLVPARSMLLATSQRH</sequence>
<evidence type="ECO:0000313" key="1">
    <source>
        <dbReference type="EMBL" id="CAD5324564.1"/>
    </source>
</evidence>
<gene>
    <name evidence="1" type="ORF">AT9943_LOCUS12453</name>
</gene>
<reference evidence="1 2" key="1">
    <citation type="submission" date="2020-09" db="EMBL/GenBank/DDBJ databases">
        <authorList>
            <person name="Ashkenazy H."/>
        </authorList>
    </citation>
    <scope>NUCLEOTIDE SEQUENCE [LARGE SCALE GENOMIC DNA]</scope>
    <source>
        <strain evidence="2">cv. Cdm-0</strain>
    </source>
</reference>
<protein>
    <submittedName>
        <fullName evidence="1">(thale cress) hypothetical protein</fullName>
    </submittedName>
</protein>
<evidence type="ECO:0000313" key="2">
    <source>
        <dbReference type="Proteomes" id="UP000516314"/>
    </source>
</evidence>
<dbReference type="EMBL" id="LR881468">
    <property type="protein sequence ID" value="CAD5324564.1"/>
    <property type="molecule type" value="Genomic_DNA"/>
</dbReference>
<proteinExistence type="predicted"/>
<organism evidence="1 2">
    <name type="scientific">Arabidopsis thaliana</name>
    <name type="common">Mouse-ear cress</name>
    <dbReference type="NCBI Taxonomy" id="3702"/>
    <lineage>
        <taxon>Eukaryota</taxon>
        <taxon>Viridiplantae</taxon>
        <taxon>Streptophyta</taxon>
        <taxon>Embryophyta</taxon>
        <taxon>Tracheophyta</taxon>
        <taxon>Spermatophyta</taxon>
        <taxon>Magnoliopsida</taxon>
        <taxon>eudicotyledons</taxon>
        <taxon>Gunneridae</taxon>
        <taxon>Pentapetalae</taxon>
        <taxon>rosids</taxon>
        <taxon>malvids</taxon>
        <taxon>Brassicales</taxon>
        <taxon>Brassicaceae</taxon>
        <taxon>Camelineae</taxon>
        <taxon>Arabidopsis</taxon>
    </lineage>
</organism>
<name>A0A7G2ET54_ARATH</name>
<dbReference type="AlphaFoldDB" id="A0A7G2ET54"/>